<keyword evidence="8" id="KW-1185">Reference proteome</keyword>
<dbReference type="GO" id="GO:0006680">
    <property type="term" value="P:glucosylceramide catabolic process"/>
    <property type="evidence" value="ECO:0007669"/>
    <property type="project" value="TreeGrafter"/>
</dbReference>
<dbReference type="Gene3D" id="2.60.40.1180">
    <property type="entry name" value="Golgi alpha-mannosidase II"/>
    <property type="match status" value="1"/>
</dbReference>
<feature type="domain" description="Glycosyl hydrolase family 30 TIM-barrel" evidence="5">
    <location>
        <begin position="96"/>
        <end position="435"/>
    </location>
</feature>
<protein>
    <submittedName>
        <fullName evidence="7">Glycosyl hydrolase</fullName>
    </submittedName>
</protein>
<dbReference type="InterPro" id="IPR017853">
    <property type="entry name" value="GH"/>
</dbReference>
<evidence type="ECO:0000259" key="6">
    <source>
        <dbReference type="Pfam" id="PF17189"/>
    </source>
</evidence>
<gene>
    <name evidence="7" type="ORF">LPB3_07545</name>
</gene>
<dbReference type="SUPFAM" id="SSF51445">
    <property type="entry name" value="(Trans)glycosidases"/>
    <property type="match status" value="1"/>
</dbReference>
<dbReference type="EMBL" id="LSFM01000022">
    <property type="protein sequence ID" value="OBY64236.1"/>
    <property type="molecule type" value="Genomic_DNA"/>
</dbReference>
<name>A0A1B8TWZ6_9FLAO</name>
<proteinExistence type="inferred from homology"/>
<dbReference type="KEGG" id="pob:LPB03_04950"/>
<evidence type="ECO:0000313" key="7">
    <source>
        <dbReference type="EMBL" id="OBY64236.1"/>
    </source>
</evidence>
<evidence type="ECO:0000259" key="5">
    <source>
        <dbReference type="Pfam" id="PF02055"/>
    </source>
</evidence>
<dbReference type="RefSeq" id="WP_065318985.1">
    <property type="nucleotide sequence ID" value="NZ_CP017477.1"/>
</dbReference>
<evidence type="ECO:0000256" key="2">
    <source>
        <dbReference type="ARBA" id="ARBA00022729"/>
    </source>
</evidence>
<dbReference type="PANTHER" id="PTHR11069">
    <property type="entry name" value="GLUCOSYLCERAMIDASE"/>
    <property type="match status" value="1"/>
</dbReference>
<feature type="domain" description="Glycosyl hydrolase family 30 beta sandwich" evidence="6">
    <location>
        <begin position="438"/>
        <end position="498"/>
    </location>
</feature>
<accession>A0A1B8TWZ6</accession>
<dbReference type="STRING" id="1774273.LPB03_04950"/>
<dbReference type="InterPro" id="IPR033453">
    <property type="entry name" value="Glyco_hydro_30_TIM-barrel"/>
</dbReference>
<dbReference type="InterPro" id="IPR013780">
    <property type="entry name" value="Glyco_hydro_b"/>
</dbReference>
<dbReference type="Pfam" id="PF02055">
    <property type="entry name" value="Glyco_hydro_30"/>
    <property type="match status" value="1"/>
</dbReference>
<dbReference type="GO" id="GO:0004348">
    <property type="term" value="F:glucosylceramidase activity"/>
    <property type="evidence" value="ECO:0007669"/>
    <property type="project" value="InterPro"/>
</dbReference>
<keyword evidence="3 4" id="KW-0378">Hydrolase</keyword>
<dbReference type="Pfam" id="PF17189">
    <property type="entry name" value="Glyco_hydro_30C"/>
    <property type="match status" value="1"/>
</dbReference>
<keyword evidence="2" id="KW-0732">Signal</keyword>
<dbReference type="AlphaFoldDB" id="A0A1B8TWZ6"/>
<dbReference type="GO" id="GO:0016020">
    <property type="term" value="C:membrane"/>
    <property type="evidence" value="ECO:0007669"/>
    <property type="project" value="GOC"/>
</dbReference>
<reference evidence="8" key="1">
    <citation type="submission" date="2016-02" db="EMBL/GenBank/DDBJ databases">
        <authorList>
            <person name="Shin S.-K."/>
            <person name="Yi H."/>
            <person name="Kim E."/>
        </authorList>
    </citation>
    <scope>NUCLEOTIDE SEQUENCE [LARGE SCALE GENOMIC DNA]</scope>
    <source>
        <strain evidence="8">LPB0003</strain>
    </source>
</reference>
<evidence type="ECO:0000313" key="8">
    <source>
        <dbReference type="Proteomes" id="UP000092584"/>
    </source>
</evidence>
<evidence type="ECO:0000256" key="4">
    <source>
        <dbReference type="RuleBase" id="RU361188"/>
    </source>
</evidence>
<sequence length="501" mass="57505">MKESLKKQALYFCVLFLSFGFFQCKESKKNDQKDHNKEQISFDIRTAKAIVYTTAHNSKLKLTLTDTILFSDFKQPLETEIDIMVDPKNEFQEFVGIGAALTDASAETFYKLTKENQELFLEAYYDEEKGIGYSLARTIIHSCDFSKASYTYIEEDDKELNTFSIEHDRKYRIPFTKKAIEAAGGQLTMYASPWSPPAFMKTNDNMLRGGKLKKEFYQPWANYYAKFIKAYEKEGIPIWGLSIQNEPMAVQRWESCIYTAEEERDFLKDYLGPTLEKEGLGDKKIIVWDHNRDLLYQRASTILNDPEAAKYVWGTGFHWYEDWKDDNPMFENVASVNEAYPDKKLIFTEGCNEGYDLERLENEDPSLAERYGKAMIKDFNNGTVAWTDWNILLDETGGPNHVGNLCFAPVHGNTQTGDLNFTNSFYYIGHFSKFIRPGAKRISSVTSSNSIISTAFKNKNNSIAIIAMNTSNKMLDYTVTIDLNTAKLKIPPHSIQTITLN</sequence>
<evidence type="ECO:0000256" key="1">
    <source>
        <dbReference type="ARBA" id="ARBA00005382"/>
    </source>
</evidence>
<dbReference type="InterPro" id="IPR033452">
    <property type="entry name" value="GH30_C"/>
</dbReference>
<keyword evidence="4" id="KW-0326">Glycosidase</keyword>
<dbReference type="InterPro" id="IPR001139">
    <property type="entry name" value="Glyco_hydro_30"/>
</dbReference>
<dbReference type="OrthoDB" id="9806701at2"/>
<dbReference type="Gene3D" id="3.20.20.80">
    <property type="entry name" value="Glycosidases"/>
    <property type="match status" value="1"/>
</dbReference>
<dbReference type="PRINTS" id="PR00843">
    <property type="entry name" value="GLHYDRLASE30"/>
</dbReference>
<comment type="similarity">
    <text evidence="1 4">Belongs to the glycosyl hydrolase 30 family.</text>
</comment>
<dbReference type="Proteomes" id="UP000092584">
    <property type="component" value="Unassembled WGS sequence"/>
</dbReference>
<comment type="caution">
    <text evidence="7">The sequence shown here is derived from an EMBL/GenBank/DDBJ whole genome shotgun (WGS) entry which is preliminary data.</text>
</comment>
<organism evidence="7 8">
    <name type="scientific">Polaribacter vadi</name>
    <dbReference type="NCBI Taxonomy" id="1774273"/>
    <lineage>
        <taxon>Bacteria</taxon>
        <taxon>Pseudomonadati</taxon>
        <taxon>Bacteroidota</taxon>
        <taxon>Flavobacteriia</taxon>
        <taxon>Flavobacteriales</taxon>
        <taxon>Flavobacteriaceae</taxon>
    </lineage>
</organism>
<dbReference type="PANTHER" id="PTHR11069:SF23">
    <property type="entry name" value="LYSOSOMAL ACID GLUCOSYLCERAMIDASE"/>
    <property type="match status" value="1"/>
</dbReference>
<evidence type="ECO:0000256" key="3">
    <source>
        <dbReference type="ARBA" id="ARBA00022801"/>
    </source>
</evidence>